<evidence type="ECO:0000313" key="1">
    <source>
        <dbReference type="EMBL" id="CAI2379647.1"/>
    </source>
</evidence>
<reference evidence="1" key="1">
    <citation type="submission" date="2023-07" db="EMBL/GenBank/DDBJ databases">
        <authorList>
            <consortium name="AG Swart"/>
            <person name="Singh M."/>
            <person name="Singh A."/>
            <person name="Seah K."/>
            <person name="Emmerich C."/>
        </authorList>
    </citation>
    <scope>NUCLEOTIDE SEQUENCE</scope>
    <source>
        <strain evidence="1">DP1</strain>
    </source>
</reference>
<protein>
    <submittedName>
        <fullName evidence="1">Uncharacterized protein</fullName>
    </submittedName>
</protein>
<dbReference type="AlphaFoldDB" id="A0AAD1XVB7"/>
<organism evidence="1 2">
    <name type="scientific">Euplotes crassus</name>
    <dbReference type="NCBI Taxonomy" id="5936"/>
    <lineage>
        <taxon>Eukaryota</taxon>
        <taxon>Sar</taxon>
        <taxon>Alveolata</taxon>
        <taxon>Ciliophora</taxon>
        <taxon>Intramacronucleata</taxon>
        <taxon>Spirotrichea</taxon>
        <taxon>Hypotrichia</taxon>
        <taxon>Euplotida</taxon>
        <taxon>Euplotidae</taxon>
        <taxon>Moneuplotes</taxon>
    </lineage>
</organism>
<proteinExistence type="predicted"/>
<accession>A0AAD1XVB7</accession>
<sequence>MMKISQIDLWRGCFRGDCANFVEIGLGGITYLSWMRRFQCFSPEEPSRVSTLVKGGFSLE</sequence>
<name>A0AAD1XVB7_EUPCR</name>
<gene>
    <name evidence="1" type="ORF">ECRASSUSDP1_LOCUS21060</name>
</gene>
<evidence type="ECO:0000313" key="2">
    <source>
        <dbReference type="Proteomes" id="UP001295684"/>
    </source>
</evidence>
<dbReference type="Proteomes" id="UP001295684">
    <property type="component" value="Unassembled WGS sequence"/>
</dbReference>
<keyword evidence="2" id="KW-1185">Reference proteome</keyword>
<dbReference type="EMBL" id="CAMPGE010021501">
    <property type="protein sequence ID" value="CAI2379647.1"/>
    <property type="molecule type" value="Genomic_DNA"/>
</dbReference>
<comment type="caution">
    <text evidence="1">The sequence shown here is derived from an EMBL/GenBank/DDBJ whole genome shotgun (WGS) entry which is preliminary data.</text>
</comment>